<dbReference type="InterPro" id="IPR011234">
    <property type="entry name" value="Fumarylacetoacetase-like_C"/>
</dbReference>
<proteinExistence type="inferred from homology"/>
<dbReference type="FunFam" id="3.90.850.10:FF:000002">
    <property type="entry name" value="2-hydroxyhepta-2,4-diene-1,7-dioate isomerase"/>
    <property type="match status" value="1"/>
</dbReference>
<gene>
    <name evidence="4" type="ORF">IRJ16_09465</name>
</gene>
<dbReference type="PANTHER" id="PTHR42796:SF4">
    <property type="entry name" value="FUMARYLACETOACETATE HYDROLASE DOMAIN-CONTAINING PROTEIN 2A"/>
    <property type="match status" value="1"/>
</dbReference>
<protein>
    <submittedName>
        <fullName evidence="4">Fumarylacetoacetate hydrolase family protein</fullName>
    </submittedName>
</protein>
<dbReference type="Gene3D" id="3.90.850.10">
    <property type="entry name" value="Fumarylacetoacetase-like, C-terminal domain"/>
    <property type="match status" value="1"/>
</dbReference>
<dbReference type="SUPFAM" id="SSF56529">
    <property type="entry name" value="FAH"/>
    <property type="match status" value="1"/>
</dbReference>
<evidence type="ECO:0000313" key="5">
    <source>
        <dbReference type="Proteomes" id="UP000622475"/>
    </source>
</evidence>
<name>A0A929KV21_9SPHI</name>
<dbReference type="GO" id="GO:0016853">
    <property type="term" value="F:isomerase activity"/>
    <property type="evidence" value="ECO:0007669"/>
    <property type="project" value="UniProtKB-ARBA"/>
</dbReference>
<dbReference type="GO" id="GO:0016787">
    <property type="term" value="F:hydrolase activity"/>
    <property type="evidence" value="ECO:0007669"/>
    <property type="project" value="UniProtKB-KW"/>
</dbReference>
<evidence type="ECO:0000256" key="2">
    <source>
        <dbReference type="ARBA" id="ARBA00022723"/>
    </source>
</evidence>
<comment type="similarity">
    <text evidence="1">Belongs to the FAH family.</text>
</comment>
<dbReference type="Proteomes" id="UP000622475">
    <property type="component" value="Unassembled WGS sequence"/>
</dbReference>
<keyword evidence="5" id="KW-1185">Reference proteome</keyword>
<evidence type="ECO:0000256" key="1">
    <source>
        <dbReference type="ARBA" id="ARBA00010211"/>
    </source>
</evidence>
<dbReference type="AlphaFoldDB" id="A0A929KV21"/>
<organism evidence="4 5">
    <name type="scientific">Mucilaginibacter myungsuensis</name>
    <dbReference type="NCBI Taxonomy" id="649104"/>
    <lineage>
        <taxon>Bacteria</taxon>
        <taxon>Pseudomonadati</taxon>
        <taxon>Bacteroidota</taxon>
        <taxon>Sphingobacteriia</taxon>
        <taxon>Sphingobacteriales</taxon>
        <taxon>Sphingobacteriaceae</taxon>
        <taxon>Mucilaginibacter</taxon>
    </lineage>
</organism>
<dbReference type="RefSeq" id="WP_194111301.1">
    <property type="nucleotide sequence ID" value="NZ_JADFFL010000003.1"/>
</dbReference>
<dbReference type="GO" id="GO:0019752">
    <property type="term" value="P:carboxylic acid metabolic process"/>
    <property type="evidence" value="ECO:0007669"/>
    <property type="project" value="UniProtKB-ARBA"/>
</dbReference>
<dbReference type="InterPro" id="IPR036663">
    <property type="entry name" value="Fumarylacetoacetase_C_sf"/>
</dbReference>
<sequence>MKLIRYGAPGKEQPGVIINDKRYDVSEITKTFDEAFFESEGLARLSEYIKAKDGQLTEVSADERLGCPVARPSKIVCIGLNYADHAKETNAPLPSEPVVFMKSTTAIVGPNDEVMIPKNSVKTDWEVELAVVVGKRLSYATEEEALASIAGYVLHNDVSEREFQLERNGTWDKGKGCDTFAPLGPFLATQDEIADVDNLNLWLKVNGQVMQQGTTANFIFKVPFLLSYVSQFMTLLPGDIISTGTPAGVGLGFKPPIYLNPGDVMELGIDGLGEQRQTVKAYEPHR</sequence>
<accession>A0A929KV21</accession>
<dbReference type="InterPro" id="IPR051121">
    <property type="entry name" value="FAH"/>
</dbReference>
<evidence type="ECO:0000259" key="3">
    <source>
        <dbReference type="Pfam" id="PF01557"/>
    </source>
</evidence>
<dbReference type="GO" id="GO:0046872">
    <property type="term" value="F:metal ion binding"/>
    <property type="evidence" value="ECO:0007669"/>
    <property type="project" value="UniProtKB-KW"/>
</dbReference>
<comment type="caution">
    <text evidence="4">The sequence shown here is derived from an EMBL/GenBank/DDBJ whole genome shotgun (WGS) entry which is preliminary data.</text>
</comment>
<feature type="domain" description="Fumarylacetoacetase-like C-terminal" evidence="3">
    <location>
        <begin position="74"/>
        <end position="279"/>
    </location>
</feature>
<dbReference type="Pfam" id="PF01557">
    <property type="entry name" value="FAA_hydrolase"/>
    <property type="match status" value="1"/>
</dbReference>
<dbReference type="EMBL" id="JADFFL010000003">
    <property type="protein sequence ID" value="MBE9662111.1"/>
    <property type="molecule type" value="Genomic_DNA"/>
</dbReference>
<evidence type="ECO:0000313" key="4">
    <source>
        <dbReference type="EMBL" id="MBE9662111.1"/>
    </source>
</evidence>
<keyword evidence="4" id="KW-0378">Hydrolase</keyword>
<dbReference type="PANTHER" id="PTHR42796">
    <property type="entry name" value="FUMARYLACETOACETATE HYDROLASE DOMAIN-CONTAINING PROTEIN 2A-RELATED"/>
    <property type="match status" value="1"/>
</dbReference>
<reference evidence="4" key="1">
    <citation type="submission" date="2020-10" db="EMBL/GenBank/DDBJ databases">
        <title>Mucilaginibacter mali sp. nov., isolated from rhizosphere soil of apple orchard.</title>
        <authorList>
            <person name="Lee J.-S."/>
            <person name="Kim H.S."/>
            <person name="Kim J.-S."/>
        </authorList>
    </citation>
    <scope>NUCLEOTIDE SEQUENCE</scope>
    <source>
        <strain evidence="4">KCTC 22746</strain>
    </source>
</reference>
<keyword evidence="2" id="KW-0479">Metal-binding</keyword>